<evidence type="ECO:0000313" key="1">
    <source>
        <dbReference type="EMBL" id="OHU87298.1"/>
    </source>
</evidence>
<dbReference type="OrthoDB" id="6315868at2"/>
<dbReference type="AlphaFoldDB" id="A0A1S1MQI4"/>
<name>A0A1S1MQI4_9GAMM</name>
<dbReference type="EMBL" id="MKJU01000032">
    <property type="protein sequence ID" value="OHU87298.1"/>
    <property type="molecule type" value="Genomic_DNA"/>
</dbReference>
<proteinExistence type="predicted"/>
<comment type="caution">
    <text evidence="1">The sequence shown here is derived from an EMBL/GenBank/DDBJ whole genome shotgun (WGS) entry which is preliminary data.</text>
</comment>
<protein>
    <submittedName>
        <fullName evidence="1">Uncharacterized protein</fullName>
    </submittedName>
</protein>
<organism evidence="1 2">
    <name type="scientific">Pseudoalteromonas amylolytica</name>
    <dbReference type="NCBI Taxonomy" id="1859457"/>
    <lineage>
        <taxon>Bacteria</taxon>
        <taxon>Pseudomonadati</taxon>
        <taxon>Pseudomonadota</taxon>
        <taxon>Gammaproteobacteria</taxon>
        <taxon>Alteromonadales</taxon>
        <taxon>Pseudoalteromonadaceae</taxon>
        <taxon>Pseudoalteromonas</taxon>
    </lineage>
</organism>
<gene>
    <name evidence="1" type="ORF">BET10_20355</name>
</gene>
<sequence length="80" mass="9048">MVYQNSFEVLRLGECKSFSSKREPETLLGGAFGLSNRPFDIGRLSGKAMPPDKNDKFALRNNPTNRVQGFKFECQSYINV</sequence>
<reference evidence="1 2" key="1">
    <citation type="submission" date="2016-09" db="EMBL/GenBank/DDBJ databases">
        <title>Pseudoalteromonas amylolytica sp. nov., isolated from the surface seawater.</title>
        <authorList>
            <person name="Wu Y.-H."/>
            <person name="Cheng H."/>
            <person name="Jin X.-B."/>
            <person name="Wang C.-S."/>
            <person name="Xu X.-W."/>
        </authorList>
    </citation>
    <scope>NUCLEOTIDE SEQUENCE [LARGE SCALE GENOMIC DNA]</scope>
    <source>
        <strain evidence="1 2">JW1</strain>
    </source>
</reference>
<dbReference type="Proteomes" id="UP000179786">
    <property type="component" value="Unassembled WGS sequence"/>
</dbReference>
<accession>A0A1S1MQI4</accession>
<evidence type="ECO:0000313" key="2">
    <source>
        <dbReference type="Proteomes" id="UP000179786"/>
    </source>
</evidence>
<keyword evidence="2" id="KW-1185">Reference proteome</keyword>